<evidence type="ECO:0000313" key="2">
    <source>
        <dbReference type="WBParaSite" id="Hba_15985"/>
    </source>
</evidence>
<dbReference type="WBParaSite" id="Hba_15985">
    <property type="protein sequence ID" value="Hba_15985"/>
    <property type="gene ID" value="Hba_15985"/>
</dbReference>
<proteinExistence type="predicted"/>
<name>A0A1I7XF81_HETBA</name>
<protein>
    <submittedName>
        <fullName evidence="2">Uncharacterized protein</fullName>
    </submittedName>
</protein>
<reference evidence="2" key="1">
    <citation type="submission" date="2016-11" db="UniProtKB">
        <authorList>
            <consortium name="WormBaseParasite"/>
        </authorList>
    </citation>
    <scope>IDENTIFICATION</scope>
</reference>
<keyword evidence="1" id="KW-1185">Reference proteome</keyword>
<dbReference type="AlphaFoldDB" id="A0A1I7XF81"/>
<evidence type="ECO:0000313" key="1">
    <source>
        <dbReference type="Proteomes" id="UP000095283"/>
    </source>
</evidence>
<sequence>MYSCTKKNIDNYSDIRRERRHLVRSQRSKREIIKANDFNEGSYHTYNETVLSQTQWRPGLLMKKESSVLSGLSIAARF</sequence>
<organism evidence="1 2">
    <name type="scientific">Heterorhabditis bacteriophora</name>
    <name type="common">Entomopathogenic nematode worm</name>
    <dbReference type="NCBI Taxonomy" id="37862"/>
    <lineage>
        <taxon>Eukaryota</taxon>
        <taxon>Metazoa</taxon>
        <taxon>Ecdysozoa</taxon>
        <taxon>Nematoda</taxon>
        <taxon>Chromadorea</taxon>
        <taxon>Rhabditida</taxon>
        <taxon>Rhabditina</taxon>
        <taxon>Rhabditomorpha</taxon>
        <taxon>Strongyloidea</taxon>
        <taxon>Heterorhabditidae</taxon>
        <taxon>Heterorhabditis</taxon>
    </lineage>
</organism>
<dbReference type="Proteomes" id="UP000095283">
    <property type="component" value="Unplaced"/>
</dbReference>
<accession>A0A1I7XF81</accession>